<dbReference type="OrthoDB" id="7875456at2"/>
<gene>
    <name evidence="1" type="ORF">LV82_00092</name>
</gene>
<dbReference type="PROSITE" id="PS51257">
    <property type="entry name" value="PROKAR_LIPOPROTEIN"/>
    <property type="match status" value="1"/>
</dbReference>
<dbReference type="Proteomes" id="UP000239736">
    <property type="component" value="Unassembled WGS sequence"/>
</dbReference>
<dbReference type="EMBL" id="PRDS01000001">
    <property type="protein sequence ID" value="PPB82169.1"/>
    <property type="molecule type" value="Genomic_DNA"/>
</dbReference>
<keyword evidence="2" id="KW-1185">Reference proteome</keyword>
<evidence type="ECO:0000313" key="2">
    <source>
        <dbReference type="Proteomes" id="UP000239736"/>
    </source>
</evidence>
<sequence>MRPTPLALMLVLALSACGTPQERCIRNVSAELRRLDALIAETEANLARGYGYETREIIRHEWQICTDLIGDPPKPVHRMCLEPVWDTVRRPIAIDPEAEQRKLEGLRNRRAALAPAVAEAIAECRLRHPQDQ</sequence>
<reference evidence="1 2" key="1">
    <citation type="submission" date="2018-01" db="EMBL/GenBank/DDBJ databases">
        <title>Genomic Encyclopedia of Archaeal and Bacterial Type Strains, Phase II (KMG-II): from individual species to whole genera.</title>
        <authorList>
            <person name="Goeker M."/>
        </authorList>
    </citation>
    <scope>NUCLEOTIDE SEQUENCE [LARGE SCALE GENOMIC DNA]</scope>
    <source>
        <strain evidence="1 2">DSM 12048</strain>
    </source>
</reference>
<comment type="caution">
    <text evidence="1">The sequence shown here is derived from an EMBL/GenBank/DDBJ whole genome shotgun (WGS) entry which is preliminary data.</text>
</comment>
<name>A0A2S5JL03_9RHOB</name>
<organism evidence="1 2">
    <name type="scientific">Albidovulum inexpectatum</name>
    <dbReference type="NCBI Taxonomy" id="196587"/>
    <lineage>
        <taxon>Bacteria</taxon>
        <taxon>Pseudomonadati</taxon>
        <taxon>Pseudomonadota</taxon>
        <taxon>Alphaproteobacteria</taxon>
        <taxon>Rhodobacterales</taxon>
        <taxon>Paracoccaceae</taxon>
        <taxon>Albidovulum</taxon>
    </lineage>
</organism>
<evidence type="ECO:0000313" key="1">
    <source>
        <dbReference type="EMBL" id="PPB82169.1"/>
    </source>
</evidence>
<protein>
    <submittedName>
        <fullName evidence="1">Uncharacterized protein</fullName>
    </submittedName>
</protein>
<accession>A0A2S5JL03</accession>
<dbReference type="RefSeq" id="WP_104068756.1">
    <property type="nucleotide sequence ID" value="NZ_PRDS01000001.1"/>
</dbReference>
<proteinExistence type="predicted"/>
<dbReference type="AlphaFoldDB" id="A0A2S5JL03"/>